<dbReference type="InterPro" id="IPR043129">
    <property type="entry name" value="ATPase_NBD"/>
</dbReference>
<evidence type="ECO:0000313" key="5">
    <source>
        <dbReference type="EMBL" id="EKC18704.1"/>
    </source>
</evidence>
<sequence length="498" mass="56419">MASGLEEIEPDSGLGKRTSSLSIHGHREDGEKNARESKIVIAAIDFGTTYSGYAYIFRDELDKAKNSSEKRNVIYKHWQSGSDAGICSRKTPTCLLLNPKGEFDSFGYPAEGKYYNLMNDDAHHGWKFFKRFKMILLNEKNLSKETMIPDDQNNTFKAIDVFALSLKFIKDDLDTELKKTGYDIEKEEIQWVITIPAIWNPRSKEFMRMAAKKAGIKSDQLEFALEPEAAAVYVKETKVAKQRVSDDEHELVPFPAGTRFMVLDLGGGTIDISVKEVLSDRTLKELHRASGNGLGGDSINIRFFQYFEKSPIVSKTVKDLFKHENINVIIPNDPDLAVLQGAVLYRYWPEVVRTRRSPYTYGTRLLRLWLEGDDESKKIRRGKSKEIFCGDHFEKFVSLNEEFETGQTATLEVYPVEADTTEMAIDVYTSDKSEPRYTTDNGCDKLGRLVVQMSDTTKGLDRRVDVTMTMGSTEIVVQGRMMPDGTPTNVVFDMLSAK</sequence>
<evidence type="ECO:0000256" key="4">
    <source>
        <dbReference type="SAM" id="MobiDB-lite"/>
    </source>
</evidence>
<feature type="compositionally biased region" description="Acidic residues" evidence="4">
    <location>
        <begin position="1"/>
        <end position="10"/>
    </location>
</feature>
<dbReference type="EMBL" id="JH817979">
    <property type="protein sequence ID" value="EKC18704.1"/>
    <property type="molecule type" value="Genomic_DNA"/>
</dbReference>
<dbReference type="Gene3D" id="3.30.420.40">
    <property type="match status" value="2"/>
</dbReference>
<evidence type="ECO:0000256" key="3">
    <source>
        <dbReference type="ARBA" id="ARBA00022840"/>
    </source>
</evidence>
<proteinExistence type="inferred from homology"/>
<dbReference type="HOGENOM" id="CLU_009958_5_3_1"/>
<dbReference type="PANTHER" id="PTHR14187">
    <property type="entry name" value="ALPHA KINASE/ELONGATION FACTOR 2 KINASE"/>
    <property type="match status" value="1"/>
</dbReference>
<dbReference type="Pfam" id="PF00012">
    <property type="entry name" value="HSP70"/>
    <property type="match status" value="1"/>
</dbReference>
<accession>K1PIK1</accession>
<protein>
    <submittedName>
        <fullName evidence="5">Heat shock 70 kDa protein 12B</fullName>
    </submittedName>
</protein>
<feature type="region of interest" description="Disordered" evidence="4">
    <location>
        <begin position="1"/>
        <end position="30"/>
    </location>
</feature>
<evidence type="ECO:0000256" key="1">
    <source>
        <dbReference type="ARBA" id="ARBA00007381"/>
    </source>
</evidence>
<dbReference type="InParanoid" id="K1PIK1"/>
<keyword evidence="5" id="KW-0346">Stress response</keyword>
<dbReference type="GO" id="GO:0140662">
    <property type="term" value="F:ATP-dependent protein folding chaperone"/>
    <property type="evidence" value="ECO:0007669"/>
    <property type="project" value="InterPro"/>
</dbReference>
<keyword evidence="3" id="KW-0067">ATP-binding</keyword>
<dbReference type="PANTHER" id="PTHR14187:SF5">
    <property type="entry name" value="HEAT SHOCK 70 KDA PROTEIN 12A"/>
    <property type="match status" value="1"/>
</dbReference>
<keyword evidence="2" id="KW-0547">Nucleotide-binding</keyword>
<comment type="similarity">
    <text evidence="1">Belongs to the heat shock protein 70 family.</text>
</comment>
<dbReference type="CDD" id="cd10229">
    <property type="entry name" value="ASKHA_NBD_HSP70_HSPA12"/>
    <property type="match status" value="1"/>
</dbReference>
<gene>
    <name evidence="5" type="ORF">CGI_10011415</name>
</gene>
<dbReference type="AlphaFoldDB" id="K1PIK1"/>
<name>K1PIK1_MAGGI</name>
<reference evidence="5" key="1">
    <citation type="journal article" date="2012" name="Nature">
        <title>The oyster genome reveals stress adaptation and complexity of shell formation.</title>
        <authorList>
            <person name="Zhang G."/>
            <person name="Fang X."/>
            <person name="Guo X."/>
            <person name="Li L."/>
            <person name="Luo R."/>
            <person name="Xu F."/>
            <person name="Yang P."/>
            <person name="Zhang L."/>
            <person name="Wang X."/>
            <person name="Qi H."/>
            <person name="Xiong Z."/>
            <person name="Que H."/>
            <person name="Xie Y."/>
            <person name="Holland P.W."/>
            <person name="Paps J."/>
            <person name="Zhu Y."/>
            <person name="Wu F."/>
            <person name="Chen Y."/>
            <person name="Wang J."/>
            <person name="Peng C."/>
            <person name="Meng J."/>
            <person name="Yang L."/>
            <person name="Liu J."/>
            <person name="Wen B."/>
            <person name="Zhang N."/>
            <person name="Huang Z."/>
            <person name="Zhu Q."/>
            <person name="Feng Y."/>
            <person name="Mount A."/>
            <person name="Hedgecock D."/>
            <person name="Xu Z."/>
            <person name="Liu Y."/>
            <person name="Domazet-Loso T."/>
            <person name="Du Y."/>
            <person name="Sun X."/>
            <person name="Zhang S."/>
            <person name="Liu B."/>
            <person name="Cheng P."/>
            <person name="Jiang X."/>
            <person name="Li J."/>
            <person name="Fan D."/>
            <person name="Wang W."/>
            <person name="Fu W."/>
            <person name="Wang T."/>
            <person name="Wang B."/>
            <person name="Zhang J."/>
            <person name="Peng Z."/>
            <person name="Li Y."/>
            <person name="Li N."/>
            <person name="Wang J."/>
            <person name="Chen M."/>
            <person name="He Y."/>
            <person name="Tan F."/>
            <person name="Song X."/>
            <person name="Zheng Q."/>
            <person name="Huang R."/>
            <person name="Yang H."/>
            <person name="Du X."/>
            <person name="Chen L."/>
            <person name="Yang M."/>
            <person name="Gaffney P.M."/>
            <person name="Wang S."/>
            <person name="Luo L."/>
            <person name="She Z."/>
            <person name="Ming Y."/>
            <person name="Huang W."/>
            <person name="Zhang S."/>
            <person name="Huang B."/>
            <person name="Zhang Y."/>
            <person name="Qu T."/>
            <person name="Ni P."/>
            <person name="Miao G."/>
            <person name="Wang J."/>
            <person name="Wang Q."/>
            <person name="Steinberg C.E."/>
            <person name="Wang H."/>
            <person name="Li N."/>
            <person name="Qian L."/>
            <person name="Zhang G."/>
            <person name="Li Y."/>
            <person name="Yang H."/>
            <person name="Liu X."/>
            <person name="Wang J."/>
            <person name="Yin Y."/>
            <person name="Wang J."/>
        </authorList>
    </citation>
    <scope>NUCLEOTIDE SEQUENCE [LARGE SCALE GENOMIC DNA]</scope>
    <source>
        <strain evidence="5">05x7-T-G4-1.051#20</strain>
    </source>
</reference>
<dbReference type="InterPro" id="IPR013126">
    <property type="entry name" value="Hsp_70_fam"/>
</dbReference>
<evidence type="ECO:0000256" key="2">
    <source>
        <dbReference type="ARBA" id="ARBA00022741"/>
    </source>
</evidence>
<dbReference type="GO" id="GO:0005524">
    <property type="term" value="F:ATP binding"/>
    <property type="evidence" value="ECO:0007669"/>
    <property type="project" value="UniProtKB-KW"/>
</dbReference>
<organism evidence="5">
    <name type="scientific">Magallana gigas</name>
    <name type="common">Pacific oyster</name>
    <name type="synonym">Crassostrea gigas</name>
    <dbReference type="NCBI Taxonomy" id="29159"/>
    <lineage>
        <taxon>Eukaryota</taxon>
        <taxon>Metazoa</taxon>
        <taxon>Spiralia</taxon>
        <taxon>Lophotrochozoa</taxon>
        <taxon>Mollusca</taxon>
        <taxon>Bivalvia</taxon>
        <taxon>Autobranchia</taxon>
        <taxon>Pteriomorphia</taxon>
        <taxon>Ostreida</taxon>
        <taxon>Ostreoidea</taxon>
        <taxon>Ostreidae</taxon>
        <taxon>Magallana</taxon>
    </lineage>
</organism>
<dbReference type="SUPFAM" id="SSF53067">
    <property type="entry name" value="Actin-like ATPase domain"/>
    <property type="match status" value="2"/>
</dbReference>